<reference evidence="2 3" key="1">
    <citation type="submission" date="2017-12" db="EMBL/GenBank/DDBJ databases">
        <title>Comparative genomics yields insights into virulence evolution of Verticillium dahliae.</title>
        <authorList>
            <person name="Fan R."/>
            <person name="Armitage A.D."/>
            <person name="Cascant-Lopez E."/>
            <person name="Sobczyk M."/>
            <person name="Cockerton H.M."/>
            <person name="Harrison R.J."/>
        </authorList>
    </citation>
    <scope>NUCLEOTIDE SEQUENCE [LARGE SCALE GENOMIC DNA]</scope>
    <source>
        <strain evidence="2 3">12008</strain>
    </source>
</reference>
<protein>
    <submittedName>
        <fullName evidence="2">Uncharacterized protein</fullName>
    </submittedName>
</protein>
<feature type="compositionally biased region" description="Polar residues" evidence="1">
    <location>
        <begin position="109"/>
        <end position="120"/>
    </location>
</feature>
<evidence type="ECO:0000313" key="3">
    <source>
        <dbReference type="Proteomes" id="UP000236305"/>
    </source>
</evidence>
<evidence type="ECO:0000256" key="1">
    <source>
        <dbReference type="SAM" id="MobiDB-lite"/>
    </source>
</evidence>
<dbReference type="Proteomes" id="UP000236305">
    <property type="component" value="Unassembled WGS sequence"/>
</dbReference>
<evidence type="ECO:0000313" key="2">
    <source>
        <dbReference type="EMBL" id="PNH26590.1"/>
    </source>
</evidence>
<dbReference type="EMBL" id="MPSH01000061">
    <property type="protein sequence ID" value="PNH26590.1"/>
    <property type="molecule type" value="Genomic_DNA"/>
</dbReference>
<comment type="caution">
    <text evidence="2">The sequence shown here is derived from an EMBL/GenBank/DDBJ whole genome shotgun (WGS) entry which is preliminary data.</text>
</comment>
<name>A0AA44W9I7_VERDA</name>
<feature type="region of interest" description="Disordered" evidence="1">
    <location>
        <begin position="109"/>
        <end position="141"/>
    </location>
</feature>
<organism evidence="2 3">
    <name type="scientific">Verticillium dahliae</name>
    <name type="common">Verticillium wilt</name>
    <dbReference type="NCBI Taxonomy" id="27337"/>
    <lineage>
        <taxon>Eukaryota</taxon>
        <taxon>Fungi</taxon>
        <taxon>Dikarya</taxon>
        <taxon>Ascomycota</taxon>
        <taxon>Pezizomycotina</taxon>
        <taxon>Sordariomycetes</taxon>
        <taxon>Hypocreomycetidae</taxon>
        <taxon>Glomerellales</taxon>
        <taxon>Plectosphaerellaceae</taxon>
        <taxon>Verticillium</taxon>
    </lineage>
</organism>
<sequence length="141" mass="14874">MPISSQKPQHYQSSSGAKMAKTSSANVKMTKSSSSSTAPGSSTAKASSSSKRLSVDRPWQSEQDPGHSYQTSTRDSGTSEPFTRWLDEPTGLGPYNNIAEVAEGCGAYTTSSGGHQSSGVAATCKTKHGQSKEHKKKHHGK</sequence>
<feature type="compositionally biased region" description="Basic residues" evidence="1">
    <location>
        <begin position="125"/>
        <end position="141"/>
    </location>
</feature>
<feature type="compositionally biased region" description="Polar residues" evidence="1">
    <location>
        <begin position="1"/>
        <end position="16"/>
    </location>
</feature>
<feature type="compositionally biased region" description="Polar residues" evidence="1">
    <location>
        <begin position="60"/>
        <end position="81"/>
    </location>
</feature>
<feature type="compositionally biased region" description="Low complexity" evidence="1">
    <location>
        <begin position="23"/>
        <end position="52"/>
    </location>
</feature>
<proteinExistence type="predicted"/>
<accession>A0AA44W9I7</accession>
<feature type="region of interest" description="Disordered" evidence="1">
    <location>
        <begin position="1"/>
        <end position="95"/>
    </location>
</feature>
<dbReference type="AlphaFoldDB" id="A0AA44W9I7"/>
<gene>
    <name evidence="2" type="ORF">BJF96_g10095</name>
</gene>